<dbReference type="PROSITE" id="PS01184">
    <property type="entry name" value="UBIE_2"/>
    <property type="match status" value="1"/>
</dbReference>
<dbReference type="NCBIfam" id="TIGR01934">
    <property type="entry name" value="MenG_MenH_UbiE"/>
    <property type="match status" value="1"/>
</dbReference>
<evidence type="ECO:0000313" key="6">
    <source>
        <dbReference type="Proteomes" id="UP000683310"/>
    </source>
</evidence>
<dbReference type="PANTHER" id="PTHR43591">
    <property type="entry name" value="METHYLTRANSFERASE"/>
    <property type="match status" value="1"/>
</dbReference>
<dbReference type="GO" id="GO:0016787">
    <property type="term" value="F:hydrolase activity"/>
    <property type="evidence" value="ECO:0007669"/>
    <property type="project" value="UniProtKB-KW"/>
</dbReference>
<dbReference type="GeneID" id="300987993"/>
<sequence length="237" mass="26130">MAKIRQRESFRAQLDKQPNEVASMFDGVAKRYDITNTVMTGGIDRYWRSVTRKSLALRPGERVLDLAAGTGVSTVELAKSGAWCLAADFSQGMLSAGRWRNVPMVAGDAMALPFADDSFDAVTISYGLRNVSDPDLALREMLRVTKPGGRLVVAEFSTPTFAPFRTVYMEYLMKALPKLATTVSSNPDAYVYLAESIRAWPNQPQLAMRIADAGWSSVRWRNLTGGIVALHRGYKLG</sequence>
<dbReference type="Proteomes" id="UP000683310">
    <property type="component" value="Chromosome"/>
</dbReference>
<dbReference type="HAMAP" id="MF_01813">
    <property type="entry name" value="MenG_UbiE_methyltr"/>
    <property type="match status" value="1"/>
</dbReference>
<accession>A0ABX8CW25</accession>
<gene>
    <name evidence="4" type="primary">menG</name>
    <name evidence="5" type="ORF">KHQ06_09390</name>
</gene>
<reference evidence="5 6" key="1">
    <citation type="submission" date="2021-04" db="EMBL/GenBank/DDBJ databases">
        <title>Nocardia tengchongensis.</title>
        <authorList>
            <person name="Zhuang k."/>
            <person name="Ran Y."/>
            <person name="Li W."/>
        </authorList>
    </citation>
    <scope>NUCLEOTIDE SEQUENCE [LARGE SCALE GENOMIC DNA]</scope>
    <source>
        <strain evidence="5 6">CFH S0057</strain>
    </source>
</reference>
<evidence type="ECO:0000256" key="4">
    <source>
        <dbReference type="HAMAP-Rule" id="MF_01813"/>
    </source>
</evidence>
<feature type="binding site" evidence="4">
    <location>
        <begin position="108"/>
        <end position="109"/>
    </location>
    <ligand>
        <name>S-adenosyl-L-methionine</name>
        <dbReference type="ChEBI" id="CHEBI:59789"/>
    </ligand>
</feature>
<evidence type="ECO:0000313" key="5">
    <source>
        <dbReference type="EMBL" id="QVI23109.1"/>
    </source>
</evidence>
<dbReference type="NCBIfam" id="NF001241">
    <property type="entry name" value="PRK00216.1-2"/>
    <property type="match status" value="1"/>
</dbReference>
<keyword evidence="1 4" id="KW-0489">Methyltransferase</keyword>
<dbReference type="EMBL" id="CP074371">
    <property type="protein sequence ID" value="QVI23109.1"/>
    <property type="molecule type" value="Genomic_DNA"/>
</dbReference>
<dbReference type="SUPFAM" id="SSF53335">
    <property type="entry name" value="S-adenosyl-L-methionine-dependent methyltransferases"/>
    <property type="match status" value="1"/>
</dbReference>
<evidence type="ECO:0000256" key="3">
    <source>
        <dbReference type="ARBA" id="ARBA00022691"/>
    </source>
</evidence>
<keyword evidence="5" id="KW-0378">Hydrolase</keyword>
<keyword evidence="2 4" id="KW-0808">Transferase</keyword>
<dbReference type="PROSITE" id="PS51608">
    <property type="entry name" value="SAM_MT_UBIE"/>
    <property type="match status" value="1"/>
</dbReference>
<feature type="binding site" evidence="4">
    <location>
        <position position="88"/>
    </location>
    <ligand>
        <name>S-adenosyl-L-methionine</name>
        <dbReference type="ChEBI" id="CHEBI:59789"/>
    </ligand>
</feature>
<dbReference type="RefSeq" id="WP_213559184.1">
    <property type="nucleotide sequence ID" value="NZ_JBFAJM010000001.1"/>
</dbReference>
<dbReference type="GO" id="GO:0043770">
    <property type="term" value="F:demethylmenaquinone methyltransferase activity"/>
    <property type="evidence" value="ECO:0007669"/>
    <property type="project" value="UniProtKB-EC"/>
</dbReference>
<dbReference type="PANTHER" id="PTHR43591:SF24">
    <property type="entry name" value="2-METHOXY-6-POLYPRENYL-1,4-BENZOQUINOL METHYLASE, MITOCHONDRIAL"/>
    <property type="match status" value="1"/>
</dbReference>
<dbReference type="InterPro" id="IPR004033">
    <property type="entry name" value="UbiE/COQ5_MeTrFase"/>
</dbReference>
<dbReference type="Gene3D" id="3.40.50.150">
    <property type="entry name" value="Vaccinia Virus protein VP39"/>
    <property type="match status" value="1"/>
</dbReference>
<name>A0ABX8CW25_9NOCA</name>
<evidence type="ECO:0000256" key="1">
    <source>
        <dbReference type="ARBA" id="ARBA00022603"/>
    </source>
</evidence>
<protein>
    <recommendedName>
        <fullName evidence="4">Demethylmenaquinone methyltransferase</fullName>
        <ecNumber evidence="4">2.1.1.163</ecNumber>
    </recommendedName>
</protein>
<dbReference type="GO" id="GO:0032259">
    <property type="term" value="P:methylation"/>
    <property type="evidence" value="ECO:0007669"/>
    <property type="project" value="UniProtKB-KW"/>
</dbReference>
<keyword evidence="3 4" id="KW-0949">S-adenosyl-L-methionine</keyword>
<dbReference type="InterPro" id="IPR029063">
    <property type="entry name" value="SAM-dependent_MTases_sf"/>
</dbReference>
<dbReference type="Pfam" id="PF01209">
    <property type="entry name" value="Ubie_methyltran"/>
    <property type="match status" value="1"/>
</dbReference>
<evidence type="ECO:0000256" key="2">
    <source>
        <dbReference type="ARBA" id="ARBA00022679"/>
    </source>
</evidence>
<dbReference type="CDD" id="cd02440">
    <property type="entry name" value="AdoMet_MTases"/>
    <property type="match status" value="1"/>
</dbReference>
<comment type="pathway">
    <text evidence="4">Quinol/quinone metabolism; menaquinone biosynthesis; menaquinol from 1,4-dihydroxy-2-naphthoate: step 2/2.</text>
</comment>
<feature type="binding site" evidence="4">
    <location>
        <position position="125"/>
    </location>
    <ligand>
        <name>S-adenosyl-L-methionine</name>
        <dbReference type="ChEBI" id="CHEBI:59789"/>
    </ligand>
</feature>
<keyword evidence="4" id="KW-0474">Menaquinone biosynthesis</keyword>
<comment type="catalytic activity">
    <reaction evidence="4">
        <text>a 2-demethylmenaquinol + S-adenosyl-L-methionine = a menaquinol + S-adenosyl-L-homocysteine + H(+)</text>
        <dbReference type="Rhea" id="RHEA:42640"/>
        <dbReference type="Rhea" id="RHEA-COMP:9539"/>
        <dbReference type="Rhea" id="RHEA-COMP:9563"/>
        <dbReference type="ChEBI" id="CHEBI:15378"/>
        <dbReference type="ChEBI" id="CHEBI:18151"/>
        <dbReference type="ChEBI" id="CHEBI:55437"/>
        <dbReference type="ChEBI" id="CHEBI:57856"/>
        <dbReference type="ChEBI" id="CHEBI:59789"/>
        <dbReference type="EC" id="2.1.1.163"/>
    </reaction>
</comment>
<organism evidence="5 6">
    <name type="scientific">Nocardia tengchongensis</name>
    <dbReference type="NCBI Taxonomy" id="2055889"/>
    <lineage>
        <taxon>Bacteria</taxon>
        <taxon>Bacillati</taxon>
        <taxon>Actinomycetota</taxon>
        <taxon>Actinomycetes</taxon>
        <taxon>Mycobacteriales</taxon>
        <taxon>Nocardiaceae</taxon>
        <taxon>Nocardia</taxon>
    </lineage>
</organism>
<keyword evidence="6" id="KW-1185">Reference proteome</keyword>
<proteinExistence type="inferred from homology"/>
<comment type="similarity">
    <text evidence="4">Belongs to the class I-like SAM-binding methyltransferase superfamily. MenG/UbiE family.</text>
</comment>
<dbReference type="EC" id="2.1.1.163" evidence="4"/>
<dbReference type="InterPro" id="IPR023576">
    <property type="entry name" value="UbiE/COQ5_MeTrFase_CS"/>
</dbReference>
<comment type="function">
    <text evidence="4">Methyltransferase required for the conversion of demethylmenaquinol (DMKH2) to menaquinol (MKH2).</text>
</comment>
<feature type="binding site" evidence="4">
    <location>
        <position position="70"/>
    </location>
    <ligand>
        <name>S-adenosyl-L-methionine</name>
        <dbReference type="ChEBI" id="CHEBI:59789"/>
    </ligand>
</feature>